<accession>A0A2K3UTY3</accession>
<reference evidence="2 3" key="1">
    <citation type="submission" date="2018-01" db="EMBL/GenBank/DDBJ databases">
        <title>Deinococcus koreensis sp. nov., a radiation-resistant bacterium isolated from river water.</title>
        <authorList>
            <person name="Choi A."/>
        </authorList>
    </citation>
    <scope>NUCLEOTIDE SEQUENCE [LARGE SCALE GENOMIC DNA]</scope>
    <source>
        <strain evidence="2 3">SJW1-2</strain>
    </source>
</reference>
<feature type="signal peptide" evidence="1">
    <location>
        <begin position="1"/>
        <end position="17"/>
    </location>
</feature>
<dbReference type="OrthoDB" id="69857at2"/>
<protein>
    <recommendedName>
        <fullName evidence="4">SH3 domain-containing protein</fullName>
    </recommendedName>
</protein>
<keyword evidence="3" id="KW-1185">Reference proteome</keyword>
<gene>
    <name evidence="2" type="ORF">CVO96_00325</name>
</gene>
<dbReference type="AlphaFoldDB" id="A0A2K3UTY3"/>
<feature type="chain" id="PRO_5014464324" description="SH3 domain-containing protein" evidence="1">
    <location>
        <begin position="18"/>
        <end position="177"/>
    </location>
</feature>
<organism evidence="2 3">
    <name type="scientific">Deinococcus koreensis</name>
    <dbReference type="NCBI Taxonomy" id="2054903"/>
    <lineage>
        <taxon>Bacteria</taxon>
        <taxon>Thermotogati</taxon>
        <taxon>Deinococcota</taxon>
        <taxon>Deinococci</taxon>
        <taxon>Deinococcales</taxon>
        <taxon>Deinococcaceae</taxon>
        <taxon>Deinococcus</taxon>
    </lineage>
</organism>
<dbReference type="RefSeq" id="WP_103309086.1">
    <property type="nucleotide sequence ID" value="NZ_PPPD01000001.1"/>
</dbReference>
<keyword evidence="1" id="KW-0732">Signal</keyword>
<evidence type="ECO:0000256" key="1">
    <source>
        <dbReference type="SAM" id="SignalP"/>
    </source>
</evidence>
<proteinExistence type="predicted"/>
<dbReference type="Proteomes" id="UP000236379">
    <property type="component" value="Unassembled WGS sequence"/>
</dbReference>
<dbReference type="EMBL" id="PPPD01000001">
    <property type="protein sequence ID" value="PNY80004.1"/>
    <property type="molecule type" value="Genomic_DNA"/>
</dbReference>
<evidence type="ECO:0008006" key="4">
    <source>
        <dbReference type="Google" id="ProtNLM"/>
    </source>
</evidence>
<evidence type="ECO:0000313" key="3">
    <source>
        <dbReference type="Proteomes" id="UP000236379"/>
    </source>
</evidence>
<comment type="caution">
    <text evidence="2">The sequence shown here is derived from an EMBL/GenBank/DDBJ whole genome shotgun (WGS) entry which is preliminary data.</text>
</comment>
<evidence type="ECO:0000313" key="2">
    <source>
        <dbReference type="EMBL" id="PNY80004.1"/>
    </source>
</evidence>
<sequence length="177" mass="18593">MRRLLSLICAASCSALAHQPLFNAGPATREAPYVISQVAVSKVITAQSRGAGQHWYRLTVPDGFVLDATLFVGGSCAASFAPKLWLVGPGLAQESAPFETGSDGAVTVPGRWAAYQGHGLTARKGDTLRRTLNAGSYFLVVDRGDTPGWVMLSLGGREEAGGTAEGRAALGRFNRCQ</sequence>
<name>A0A2K3UTY3_9DEIO</name>